<keyword evidence="7" id="KW-0067">ATP-binding</keyword>
<keyword evidence="4" id="KW-0808">Transferase</keyword>
<proteinExistence type="inferred from homology"/>
<name>M8DE89_9BACL</name>
<dbReference type="AlphaFoldDB" id="M8DE89"/>
<keyword evidence="10" id="KW-1185">Reference proteome</keyword>
<dbReference type="PROSITE" id="PS01125">
    <property type="entry name" value="ROK"/>
    <property type="match status" value="1"/>
</dbReference>
<evidence type="ECO:0000256" key="1">
    <source>
        <dbReference type="ARBA" id="ARBA00006479"/>
    </source>
</evidence>
<dbReference type="Pfam" id="PF00480">
    <property type="entry name" value="ROK"/>
    <property type="match status" value="1"/>
</dbReference>
<keyword evidence="6 9" id="KW-0418">Kinase</keyword>
<evidence type="ECO:0000256" key="4">
    <source>
        <dbReference type="ARBA" id="ARBA00022679"/>
    </source>
</evidence>
<evidence type="ECO:0000256" key="3">
    <source>
        <dbReference type="ARBA" id="ARBA00014701"/>
    </source>
</evidence>
<dbReference type="STRING" id="1300222.I532_15686"/>
<evidence type="ECO:0000256" key="5">
    <source>
        <dbReference type="ARBA" id="ARBA00022741"/>
    </source>
</evidence>
<dbReference type="InterPro" id="IPR000600">
    <property type="entry name" value="ROK"/>
</dbReference>
<comment type="caution">
    <text evidence="9">The sequence shown here is derived from an EMBL/GenBank/DDBJ whole genome shotgun (WGS) entry which is preliminary data.</text>
</comment>
<dbReference type="PANTHER" id="PTHR18964:SF149">
    <property type="entry name" value="BIFUNCTIONAL UDP-N-ACETYLGLUCOSAMINE 2-EPIMERASE_N-ACETYLMANNOSAMINE KINASE"/>
    <property type="match status" value="1"/>
</dbReference>
<evidence type="ECO:0000256" key="7">
    <source>
        <dbReference type="ARBA" id="ARBA00022840"/>
    </source>
</evidence>
<dbReference type="EMBL" id="APBN01000006">
    <property type="protein sequence ID" value="EMT51798.1"/>
    <property type="molecule type" value="Genomic_DNA"/>
</dbReference>
<dbReference type="InterPro" id="IPR004654">
    <property type="entry name" value="ROK_glcA"/>
</dbReference>
<reference evidence="9 10" key="1">
    <citation type="submission" date="2013-03" db="EMBL/GenBank/DDBJ databases">
        <title>Assembly of a new bacterial strain Brevibacillus borstelensis AK1.</title>
        <authorList>
            <person name="Rajan I."/>
            <person name="PoliReddy D."/>
            <person name="Sugumar T."/>
            <person name="Rathinam K."/>
            <person name="Alqarawi S."/>
            <person name="Khalil A.B."/>
            <person name="Sivakumar N."/>
        </authorList>
    </citation>
    <scope>NUCLEOTIDE SEQUENCE [LARGE SCALE GENOMIC DNA]</scope>
    <source>
        <strain evidence="9 10">AK1</strain>
    </source>
</reference>
<dbReference type="NCBIfam" id="TIGR00744">
    <property type="entry name" value="ROK_glcA_fam"/>
    <property type="match status" value="1"/>
</dbReference>
<protein>
    <recommendedName>
        <fullName evidence="3">Glucokinase</fullName>
        <ecNumber evidence="2">2.7.1.2</ecNumber>
    </recommendedName>
    <alternativeName>
        <fullName evidence="8">Glucose kinase</fullName>
    </alternativeName>
</protein>
<accession>M8DE89</accession>
<comment type="similarity">
    <text evidence="1">Belongs to the ROK (NagC/XylR) family.</text>
</comment>
<organism evidence="9 10">
    <name type="scientific">Brevibacillus borstelensis AK1</name>
    <dbReference type="NCBI Taxonomy" id="1300222"/>
    <lineage>
        <taxon>Bacteria</taxon>
        <taxon>Bacillati</taxon>
        <taxon>Bacillota</taxon>
        <taxon>Bacilli</taxon>
        <taxon>Bacillales</taxon>
        <taxon>Paenibacillaceae</taxon>
        <taxon>Brevibacillus</taxon>
    </lineage>
</organism>
<dbReference type="InterPro" id="IPR049874">
    <property type="entry name" value="ROK_cs"/>
</dbReference>
<dbReference type="GO" id="GO:0005737">
    <property type="term" value="C:cytoplasm"/>
    <property type="evidence" value="ECO:0007669"/>
    <property type="project" value="InterPro"/>
</dbReference>
<dbReference type="InterPro" id="IPR043129">
    <property type="entry name" value="ATPase_NBD"/>
</dbReference>
<dbReference type="PANTHER" id="PTHR18964">
    <property type="entry name" value="ROK (REPRESSOR, ORF, KINASE) FAMILY"/>
    <property type="match status" value="1"/>
</dbReference>
<dbReference type="GO" id="GO:0004340">
    <property type="term" value="F:glucokinase activity"/>
    <property type="evidence" value="ECO:0007669"/>
    <property type="project" value="UniProtKB-EC"/>
</dbReference>
<evidence type="ECO:0000313" key="9">
    <source>
        <dbReference type="EMBL" id="EMT51798.1"/>
    </source>
</evidence>
<sequence>MEELDVNTVIVGVDIGGTAIKMALLNMDGIMLVKTQEPTPVAEGEDGIVQKVADMMDHLLQGQGLHREHVAGIGVGVPGTVDGKNGIVREAVNLNWRSPVRLRDKLAACTGLLVAVENDANTATLGEMWQGSGQGAQDLVMITLGTGVGGGVICNGQIVEGINGIAGEIGHISMAPEGGPLCNCGKTGCLETYTSATAFIRAGREAAENGTSPYLAELLSRNGEVKAKDVLDAARAGDKGALAIVDRAGLYLGLALSHLAILLNPAKLIIGGGVAAAGDFLFARVRESFCRFVPFPYVVEATEILPATLGNDAGVIGAAWLIRSRT</sequence>
<dbReference type="GO" id="GO:0006096">
    <property type="term" value="P:glycolytic process"/>
    <property type="evidence" value="ECO:0007669"/>
    <property type="project" value="InterPro"/>
</dbReference>
<evidence type="ECO:0000256" key="6">
    <source>
        <dbReference type="ARBA" id="ARBA00022777"/>
    </source>
</evidence>
<evidence type="ECO:0000256" key="8">
    <source>
        <dbReference type="ARBA" id="ARBA00032386"/>
    </source>
</evidence>
<dbReference type="EC" id="2.7.1.2" evidence="2"/>
<gene>
    <name evidence="9" type="ORF">I532_15686</name>
</gene>
<dbReference type="PATRIC" id="fig|1300222.3.peg.3282"/>
<dbReference type="Proteomes" id="UP000012081">
    <property type="component" value="Unassembled WGS sequence"/>
</dbReference>
<dbReference type="GO" id="GO:0005524">
    <property type="term" value="F:ATP binding"/>
    <property type="evidence" value="ECO:0007669"/>
    <property type="project" value="UniProtKB-KW"/>
</dbReference>
<keyword evidence="5" id="KW-0547">Nucleotide-binding</keyword>
<evidence type="ECO:0000313" key="10">
    <source>
        <dbReference type="Proteomes" id="UP000012081"/>
    </source>
</evidence>
<evidence type="ECO:0000256" key="2">
    <source>
        <dbReference type="ARBA" id="ARBA00012323"/>
    </source>
</evidence>
<dbReference type="SUPFAM" id="SSF53067">
    <property type="entry name" value="Actin-like ATPase domain"/>
    <property type="match status" value="1"/>
</dbReference>
<dbReference type="Gene3D" id="3.30.420.40">
    <property type="match status" value="2"/>
</dbReference>